<dbReference type="InterPro" id="IPR012906">
    <property type="entry name" value="PaaX-like_N"/>
</dbReference>
<dbReference type="InterPro" id="IPR011965">
    <property type="entry name" value="PaaX_trns_reg"/>
</dbReference>
<evidence type="ECO:0000259" key="1">
    <source>
        <dbReference type="Pfam" id="PF07848"/>
    </source>
</evidence>
<sequence>MAGSAAGSAAGARPVMPVAPVVSRRREVSHASARSLLTTLLGEFVLPRERAVWTSVLVDALATFGVEEKSARQALARVAAEGWLISERVGRRVRWVLTPTGRRLLAEGAERIYGFGGGEHAWDGNWLVLLASVPEARRELRHKLRTRLSWAGFGSPTPGVWITPHTGREAEALEVLKELGLAEDAMSFTAAYGAAGSQESMVTRAWDLGELSGRYEEFTAEFAGLRPSGGDAVLHALTRLVHEWRRFPFLDPMLPRELLPARWSGAEAAALFHRRHVEWRPEAQRRWDELTERT</sequence>
<protein>
    <submittedName>
        <fullName evidence="4">PaaX family transcriptional regulator C-terminal domain-containing protein</fullName>
    </submittedName>
</protein>
<dbReference type="Pfam" id="PF08223">
    <property type="entry name" value="PaaX_C"/>
    <property type="match status" value="1"/>
</dbReference>
<dbReference type="Pfam" id="PF20803">
    <property type="entry name" value="PaaX_M"/>
    <property type="match status" value="1"/>
</dbReference>
<dbReference type="Gene3D" id="3.30.70.2650">
    <property type="match status" value="1"/>
</dbReference>
<reference evidence="5" key="1">
    <citation type="journal article" date="2019" name="Int. J. Syst. Evol. Microbiol.">
        <title>The Global Catalogue of Microorganisms (GCM) 10K type strain sequencing project: providing services to taxonomists for standard genome sequencing and annotation.</title>
        <authorList>
            <consortium name="The Broad Institute Genomics Platform"/>
            <consortium name="The Broad Institute Genome Sequencing Center for Infectious Disease"/>
            <person name="Wu L."/>
            <person name="Ma J."/>
        </authorList>
    </citation>
    <scope>NUCLEOTIDE SEQUENCE [LARGE SCALE GENOMIC DNA]</scope>
    <source>
        <strain evidence="5">JCM 15478</strain>
    </source>
</reference>
<accession>A0ABP5I6C0</accession>
<feature type="domain" description="Transcriptional repressor PaaX-like C-terminal" evidence="2">
    <location>
        <begin position="206"/>
        <end position="287"/>
    </location>
</feature>
<feature type="domain" description="Transcriptional repressor PaaX-like central Cas2-like" evidence="3">
    <location>
        <begin position="120"/>
        <end position="202"/>
    </location>
</feature>
<dbReference type="Gene3D" id="1.20.58.1460">
    <property type="match status" value="1"/>
</dbReference>
<evidence type="ECO:0000259" key="3">
    <source>
        <dbReference type="Pfam" id="PF20803"/>
    </source>
</evidence>
<dbReference type="EMBL" id="BAAAPE010000015">
    <property type="protein sequence ID" value="GAA2094012.1"/>
    <property type="molecule type" value="Genomic_DNA"/>
</dbReference>
<dbReference type="Gene3D" id="1.10.10.10">
    <property type="entry name" value="Winged helix-like DNA-binding domain superfamily/Winged helix DNA-binding domain"/>
    <property type="match status" value="1"/>
</dbReference>
<feature type="domain" description="Transcriptional repressor PaaX-like N-terminal" evidence="1">
    <location>
        <begin position="32"/>
        <end position="98"/>
    </location>
</feature>
<organism evidence="4 5">
    <name type="scientific">Streptomyces albiaxialis</name>
    <dbReference type="NCBI Taxonomy" id="329523"/>
    <lineage>
        <taxon>Bacteria</taxon>
        <taxon>Bacillati</taxon>
        <taxon>Actinomycetota</taxon>
        <taxon>Actinomycetes</taxon>
        <taxon>Kitasatosporales</taxon>
        <taxon>Streptomycetaceae</taxon>
        <taxon>Streptomyces</taxon>
    </lineage>
</organism>
<dbReference type="Proteomes" id="UP001500016">
    <property type="component" value="Unassembled WGS sequence"/>
</dbReference>
<dbReference type="Pfam" id="PF07848">
    <property type="entry name" value="PaaX"/>
    <property type="match status" value="1"/>
</dbReference>
<dbReference type="InterPro" id="IPR048846">
    <property type="entry name" value="PaaX-like_central"/>
</dbReference>
<comment type="caution">
    <text evidence="4">The sequence shown here is derived from an EMBL/GenBank/DDBJ whole genome shotgun (WGS) entry which is preliminary data.</text>
</comment>
<keyword evidence="5" id="KW-1185">Reference proteome</keyword>
<dbReference type="PANTHER" id="PTHR30319">
    <property type="entry name" value="PHENYLACETIC ACID REGULATOR-RELATED TRANSCRIPTIONAL REPRESSOR"/>
    <property type="match status" value="1"/>
</dbReference>
<name>A0ABP5I6C0_9ACTN</name>
<evidence type="ECO:0000313" key="5">
    <source>
        <dbReference type="Proteomes" id="UP001500016"/>
    </source>
</evidence>
<dbReference type="PIRSF" id="PIRSF020623">
    <property type="entry name" value="PaaX"/>
    <property type="match status" value="1"/>
</dbReference>
<dbReference type="InterPro" id="IPR036388">
    <property type="entry name" value="WH-like_DNA-bd_sf"/>
</dbReference>
<evidence type="ECO:0000259" key="2">
    <source>
        <dbReference type="Pfam" id="PF08223"/>
    </source>
</evidence>
<gene>
    <name evidence="4" type="ORF">GCM10009801_61700</name>
</gene>
<dbReference type="InterPro" id="IPR013225">
    <property type="entry name" value="PaaX_C"/>
</dbReference>
<dbReference type="PANTHER" id="PTHR30319:SF1">
    <property type="entry name" value="TRANSCRIPTIONAL REPRESSOR PAAX"/>
    <property type="match status" value="1"/>
</dbReference>
<dbReference type="RefSeq" id="WP_344532813.1">
    <property type="nucleotide sequence ID" value="NZ_BAAAPE010000015.1"/>
</dbReference>
<proteinExistence type="predicted"/>
<evidence type="ECO:0000313" key="4">
    <source>
        <dbReference type="EMBL" id="GAA2094012.1"/>
    </source>
</evidence>